<accession>R7Q447</accession>
<dbReference type="RefSeq" id="XP_005712415.1">
    <property type="nucleotide sequence ID" value="XM_005712358.1"/>
</dbReference>
<reference evidence="2" key="1">
    <citation type="journal article" date="2013" name="Proc. Natl. Acad. Sci. U.S.A.">
        <title>Genome structure and metabolic features in the red seaweed Chondrus crispus shed light on evolution of the Archaeplastida.</title>
        <authorList>
            <person name="Collen J."/>
            <person name="Porcel B."/>
            <person name="Carre W."/>
            <person name="Ball S.G."/>
            <person name="Chaparro C."/>
            <person name="Tonon T."/>
            <person name="Barbeyron T."/>
            <person name="Michel G."/>
            <person name="Noel B."/>
            <person name="Valentin K."/>
            <person name="Elias M."/>
            <person name="Artiguenave F."/>
            <person name="Arun A."/>
            <person name="Aury J.M."/>
            <person name="Barbosa-Neto J.F."/>
            <person name="Bothwell J.H."/>
            <person name="Bouget F.Y."/>
            <person name="Brillet L."/>
            <person name="Cabello-Hurtado F."/>
            <person name="Capella-Gutierrez S."/>
            <person name="Charrier B."/>
            <person name="Cladiere L."/>
            <person name="Cock J.M."/>
            <person name="Coelho S.M."/>
            <person name="Colleoni C."/>
            <person name="Czjzek M."/>
            <person name="Da Silva C."/>
            <person name="Delage L."/>
            <person name="Denoeud F."/>
            <person name="Deschamps P."/>
            <person name="Dittami S.M."/>
            <person name="Gabaldon T."/>
            <person name="Gachon C.M."/>
            <person name="Groisillier A."/>
            <person name="Herve C."/>
            <person name="Jabbari K."/>
            <person name="Katinka M."/>
            <person name="Kloareg B."/>
            <person name="Kowalczyk N."/>
            <person name="Labadie K."/>
            <person name="Leblanc C."/>
            <person name="Lopez P.J."/>
            <person name="McLachlan D.H."/>
            <person name="Meslet-Cladiere L."/>
            <person name="Moustafa A."/>
            <person name="Nehr Z."/>
            <person name="Nyvall Collen P."/>
            <person name="Panaud O."/>
            <person name="Partensky F."/>
            <person name="Poulain J."/>
            <person name="Rensing S.A."/>
            <person name="Rousvoal S."/>
            <person name="Samson G."/>
            <person name="Symeonidi A."/>
            <person name="Weissenbach J."/>
            <person name="Zambounis A."/>
            <person name="Wincker P."/>
            <person name="Boyen C."/>
        </authorList>
    </citation>
    <scope>NUCLEOTIDE SEQUENCE [LARGE SCALE GENOMIC DNA]</scope>
    <source>
        <strain evidence="2">cv. Stackhouse</strain>
    </source>
</reference>
<evidence type="ECO:0000313" key="1">
    <source>
        <dbReference type="EMBL" id="CDF32643.1"/>
    </source>
</evidence>
<proteinExistence type="predicted"/>
<organism evidence="1 2">
    <name type="scientific">Chondrus crispus</name>
    <name type="common">Carrageen Irish moss</name>
    <name type="synonym">Polymorpha crispa</name>
    <dbReference type="NCBI Taxonomy" id="2769"/>
    <lineage>
        <taxon>Eukaryota</taxon>
        <taxon>Rhodophyta</taxon>
        <taxon>Florideophyceae</taxon>
        <taxon>Rhodymeniophycidae</taxon>
        <taxon>Gigartinales</taxon>
        <taxon>Gigartinaceae</taxon>
        <taxon>Chondrus</taxon>
    </lineage>
</organism>
<protein>
    <submittedName>
        <fullName evidence="1">Uncharacterized protein</fullName>
    </submittedName>
</protein>
<keyword evidence="2" id="KW-1185">Reference proteome</keyword>
<name>R7Q447_CHOCR</name>
<evidence type="ECO:0000313" key="2">
    <source>
        <dbReference type="Proteomes" id="UP000012073"/>
    </source>
</evidence>
<dbReference type="EMBL" id="HG001531">
    <property type="protein sequence ID" value="CDF32643.1"/>
    <property type="molecule type" value="Genomic_DNA"/>
</dbReference>
<dbReference type="KEGG" id="ccp:CHC_T00001526001"/>
<dbReference type="Proteomes" id="UP000012073">
    <property type="component" value="Unassembled WGS sequence"/>
</dbReference>
<dbReference type="GeneID" id="17320128"/>
<sequence>MISTRSFCQTPTQE</sequence>
<gene>
    <name evidence="1" type="ORF">CHC_T00001526001</name>
</gene>